<dbReference type="Gene3D" id="2.60.120.280">
    <property type="entry name" value="Regulatory protein AraC"/>
    <property type="match status" value="1"/>
</dbReference>
<dbReference type="Pfam" id="PF12833">
    <property type="entry name" value="HTH_18"/>
    <property type="match status" value="1"/>
</dbReference>
<evidence type="ECO:0000313" key="5">
    <source>
        <dbReference type="EMBL" id="XAH73401.1"/>
    </source>
</evidence>
<proteinExistence type="predicted"/>
<dbReference type="PRINTS" id="PR00032">
    <property type="entry name" value="HTHARAC"/>
</dbReference>
<keyword evidence="3" id="KW-0804">Transcription</keyword>
<evidence type="ECO:0000256" key="2">
    <source>
        <dbReference type="ARBA" id="ARBA00023125"/>
    </source>
</evidence>
<dbReference type="SUPFAM" id="SSF51215">
    <property type="entry name" value="Regulatory protein AraC"/>
    <property type="match status" value="1"/>
</dbReference>
<evidence type="ECO:0000256" key="3">
    <source>
        <dbReference type="ARBA" id="ARBA00023163"/>
    </source>
</evidence>
<evidence type="ECO:0000256" key="1">
    <source>
        <dbReference type="ARBA" id="ARBA00023015"/>
    </source>
</evidence>
<dbReference type="RefSeq" id="WP_342757008.1">
    <property type="nucleotide sequence ID" value="NZ_CP146256.1"/>
</dbReference>
<reference evidence="5 6" key="1">
    <citation type="submission" date="2024-02" db="EMBL/GenBank/DDBJ databases">
        <title>Bacterial strain from lacustrine sediment.</title>
        <authorList>
            <person name="Petit C."/>
            <person name="Fadhlaoui K."/>
        </authorList>
    </citation>
    <scope>NUCLEOTIDE SEQUENCE [LARGE SCALE GENOMIC DNA]</scope>
    <source>
        <strain evidence="5 6">IPX-CK</strain>
    </source>
</reference>
<keyword evidence="6" id="KW-1185">Reference proteome</keyword>
<organism evidence="5 6">
    <name type="scientific">Kineothrix sedimenti</name>
    <dbReference type="NCBI Taxonomy" id="3123317"/>
    <lineage>
        <taxon>Bacteria</taxon>
        <taxon>Bacillati</taxon>
        <taxon>Bacillota</taxon>
        <taxon>Clostridia</taxon>
        <taxon>Lachnospirales</taxon>
        <taxon>Lachnospiraceae</taxon>
        <taxon>Kineothrix</taxon>
    </lineage>
</organism>
<sequence length="266" mass="30985">MEIIKGGCGTRHPSSYRMSRPEGLTNYVILIVRTSGEFQINDRHHDVLPGHALILAPHTPYFYGNSKGEYMDDWLHFNLDDTSFFQKHGLPTNEPFPIGNTEMFTSFIRQILWEKSYGHPAFSNQNAEAVFTVLINHLTAAHSNKDSLKPFNHFQEQLQLLRLELQHTASENHNIHKHAHKMGVSESYFQHLYRDLFGISFQQDLIRLRIDYAKYIMTTTDLTLEQIAEVCGYTNEVHFYRQFKKQMGITPSKYRKSANRFDSDRG</sequence>
<dbReference type="PANTHER" id="PTHR43280">
    <property type="entry name" value="ARAC-FAMILY TRANSCRIPTIONAL REGULATOR"/>
    <property type="match status" value="1"/>
</dbReference>
<dbReference type="PROSITE" id="PS01124">
    <property type="entry name" value="HTH_ARAC_FAMILY_2"/>
    <property type="match status" value="1"/>
</dbReference>
<dbReference type="Proteomes" id="UP001451571">
    <property type="component" value="Chromosome"/>
</dbReference>
<accession>A0ABZ3ET71</accession>
<dbReference type="SUPFAM" id="SSF46689">
    <property type="entry name" value="Homeodomain-like"/>
    <property type="match status" value="1"/>
</dbReference>
<dbReference type="EMBL" id="CP146256">
    <property type="protein sequence ID" value="XAH73401.1"/>
    <property type="molecule type" value="Genomic_DNA"/>
</dbReference>
<evidence type="ECO:0000259" key="4">
    <source>
        <dbReference type="PROSITE" id="PS01124"/>
    </source>
</evidence>
<feature type="domain" description="HTH araC/xylS-type" evidence="4">
    <location>
        <begin position="155"/>
        <end position="257"/>
    </location>
</feature>
<gene>
    <name evidence="5" type="ORF">V6984_18145</name>
</gene>
<dbReference type="InterPro" id="IPR018060">
    <property type="entry name" value="HTH_AraC"/>
</dbReference>
<dbReference type="InterPro" id="IPR020449">
    <property type="entry name" value="Tscrpt_reg_AraC-type_HTH"/>
</dbReference>
<dbReference type="InterPro" id="IPR018062">
    <property type="entry name" value="HTH_AraC-typ_CS"/>
</dbReference>
<dbReference type="InterPro" id="IPR009057">
    <property type="entry name" value="Homeodomain-like_sf"/>
</dbReference>
<protein>
    <submittedName>
        <fullName evidence="5">AraC family transcriptional regulator</fullName>
    </submittedName>
</protein>
<dbReference type="Pfam" id="PF02311">
    <property type="entry name" value="AraC_binding"/>
    <property type="match status" value="1"/>
</dbReference>
<dbReference type="Gene3D" id="1.10.10.60">
    <property type="entry name" value="Homeodomain-like"/>
    <property type="match status" value="1"/>
</dbReference>
<dbReference type="PROSITE" id="PS00041">
    <property type="entry name" value="HTH_ARAC_FAMILY_1"/>
    <property type="match status" value="1"/>
</dbReference>
<keyword evidence="1" id="KW-0805">Transcription regulation</keyword>
<dbReference type="InterPro" id="IPR037923">
    <property type="entry name" value="HTH-like"/>
</dbReference>
<name>A0ABZ3ET71_9FIRM</name>
<dbReference type="InterPro" id="IPR003313">
    <property type="entry name" value="AraC-bd"/>
</dbReference>
<keyword evidence="2" id="KW-0238">DNA-binding</keyword>
<dbReference type="SMART" id="SM00342">
    <property type="entry name" value="HTH_ARAC"/>
    <property type="match status" value="1"/>
</dbReference>
<dbReference type="PANTHER" id="PTHR43280:SF2">
    <property type="entry name" value="HTH-TYPE TRANSCRIPTIONAL REGULATOR EXSA"/>
    <property type="match status" value="1"/>
</dbReference>
<evidence type="ECO:0000313" key="6">
    <source>
        <dbReference type="Proteomes" id="UP001451571"/>
    </source>
</evidence>